<evidence type="ECO:0000313" key="1">
    <source>
        <dbReference type="EMBL" id="TKC03664.1"/>
    </source>
</evidence>
<dbReference type="EMBL" id="SWBQ01000007">
    <property type="protein sequence ID" value="TKC03664.1"/>
    <property type="molecule type" value="Genomic_DNA"/>
</dbReference>
<reference evidence="1 2" key="1">
    <citation type="submission" date="2019-04" db="EMBL/GenBank/DDBJ databases">
        <title>Pedobacter sp. RP-3-15 sp. nov., isolated from Arctic soil.</title>
        <authorList>
            <person name="Dahal R.H."/>
            <person name="Kim D.-U."/>
        </authorList>
    </citation>
    <scope>NUCLEOTIDE SEQUENCE [LARGE SCALE GENOMIC DNA]</scope>
    <source>
        <strain evidence="1 2">RP-3-15</strain>
    </source>
</reference>
<protein>
    <submittedName>
        <fullName evidence="1">Uncharacterized protein</fullName>
    </submittedName>
</protein>
<dbReference type="AlphaFoldDB" id="A0A4V5NYR0"/>
<organism evidence="1 2">
    <name type="scientific">Pedobacter frigoris</name>
    <dbReference type="NCBI Taxonomy" id="2571272"/>
    <lineage>
        <taxon>Bacteria</taxon>
        <taxon>Pseudomonadati</taxon>
        <taxon>Bacteroidota</taxon>
        <taxon>Sphingobacteriia</taxon>
        <taxon>Sphingobacteriales</taxon>
        <taxon>Sphingobacteriaceae</taxon>
        <taxon>Pedobacter</taxon>
    </lineage>
</organism>
<dbReference type="InterPro" id="IPR046230">
    <property type="entry name" value="DUF6263"/>
</dbReference>
<evidence type="ECO:0000313" key="2">
    <source>
        <dbReference type="Proteomes" id="UP000307244"/>
    </source>
</evidence>
<dbReference type="OrthoDB" id="3034330at2"/>
<dbReference type="Pfam" id="PF19777">
    <property type="entry name" value="DUF6263"/>
    <property type="match status" value="1"/>
</dbReference>
<accession>A0A4V5NYR0</accession>
<dbReference type="RefSeq" id="WP_136837687.1">
    <property type="nucleotide sequence ID" value="NZ_SWBQ01000007.1"/>
</dbReference>
<proteinExistence type="predicted"/>
<keyword evidence="2" id="KW-1185">Reference proteome</keyword>
<dbReference type="Proteomes" id="UP000307244">
    <property type="component" value="Unassembled WGS sequence"/>
</dbReference>
<gene>
    <name evidence="1" type="ORF">FA047_19050</name>
</gene>
<name>A0A4V5NYR0_9SPHI</name>
<sequence>MKNLLGFLFAFVLCYSSDAQTHKLAFNLVKGKDYLQTTSAVMSINQTVSGQAMNINMTVNGKVKYNVVSIENDVYNMDVSYTGLSMKMEMPGGGMSFDSEKKDTTDIMSTILSKMKNKPFQVKMTRTGKILEVKNVGTLFDNILNGFPNISQEQKEQIKSQINQSYGDKAFKGNMEMLSAIFPDKAVAKGETWNISTQLEAGMPFLVNSIYKLNDVTATQYVISGDAKMSSTAKDKEVIQNGFPMMMDMNGTYTSTINVDKATGWVASASFNQQIKGSAQVKKSEQLPDGLNIPMEIKSTTTITGN</sequence>
<comment type="caution">
    <text evidence="1">The sequence shown here is derived from an EMBL/GenBank/DDBJ whole genome shotgun (WGS) entry which is preliminary data.</text>
</comment>